<evidence type="ECO:0000313" key="3">
    <source>
        <dbReference type="EMBL" id="GFH44854.1"/>
    </source>
</evidence>
<feature type="compositionally biased region" description="Pro residues" evidence="1">
    <location>
        <begin position="243"/>
        <end position="272"/>
    </location>
</feature>
<dbReference type="EMBL" id="BLLK01000020">
    <property type="protein sequence ID" value="GFH44854.1"/>
    <property type="molecule type" value="Genomic_DNA"/>
</dbReference>
<feature type="compositionally biased region" description="Low complexity" evidence="1">
    <location>
        <begin position="273"/>
        <end position="306"/>
    </location>
</feature>
<keyword evidence="3" id="KW-0675">Receptor</keyword>
<feature type="chain" id="PRO_5042139081" evidence="2">
    <location>
        <begin position="24"/>
        <end position="625"/>
    </location>
</feature>
<keyword evidence="4" id="KW-1185">Reference proteome</keyword>
<feature type="region of interest" description="Disordered" evidence="1">
    <location>
        <begin position="224"/>
        <end position="311"/>
    </location>
</feature>
<sequence length="625" mass="69261">MKYISLSLPLVLLQVSSILTVNAQCENNSKFFFKAEHKSCEWIGSKKSRKKKLCKKNAVKKNCKGICDFSCQPGTVTTSSNSNTCTDSSTFLFKDKDGKGCDWVGQFKERRDLLCQNESVLQSCKKLCRTCGCFDDPLFYMNLDEKKTCSWIAAVEERSTRLCQRDEIKEYCPKTCGQCCEDDENYTFSIGYGISKTCKWMKKSDDRKEFCNQVQDGVAAKDKCKKSCDTCGSGRSISNETPLTPPPTKSPTKSPTPSPTNSPTNSPTPAPTSAPTKSPSSIPTSSPTQVISFSPSMTPSITPTSTNERSLPRCEVETHLKFPDVDPSFNLDESGRIPNAAGRHYTIRIQHDFSLLDNVQDIIDDIGGNEMEGFLSFVVNGKKLRNEFDLKYDLTGGSETSFLLTMSCSNRCKCTFDNGQVVIITDDTDSPTASPTGSPSFSPTVDYTIAPTKSVQSSCEVVATLSFPDFTDDVSQISFHDDELSVMKLSGDGELCQRGNNSTSFCDHESDGAFAFDDDAYKSYERVTIYDVKEGERYIFRIDHAFSYYEFMTNSTDDVDHLKAGVLTFAVNGVDQEKQYSHDTEIDVHTHDSAGEPNEDYDSQVLISMTCNSSCSCNFSNLNLS</sequence>
<evidence type="ECO:0000256" key="2">
    <source>
        <dbReference type="SAM" id="SignalP"/>
    </source>
</evidence>
<dbReference type="AlphaFoldDB" id="A0AAD3GZZ5"/>
<evidence type="ECO:0000313" key="4">
    <source>
        <dbReference type="Proteomes" id="UP001054902"/>
    </source>
</evidence>
<feature type="signal peptide" evidence="2">
    <location>
        <begin position="1"/>
        <end position="23"/>
    </location>
</feature>
<proteinExistence type="predicted"/>
<gene>
    <name evidence="3" type="ORF">CTEN210_01328</name>
</gene>
<keyword evidence="2" id="KW-0732">Signal</keyword>
<dbReference type="Proteomes" id="UP001054902">
    <property type="component" value="Unassembled WGS sequence"/>
</dbReference>
<accession>A0AAD3GZZ5</accession>
<protein>
    <submittedName>
        <fullName evidence="3">Opioid growth factor receptor</fullName>
    </submittedName>
</protein>
<evidence type="ECO:0000256" key="1">
    <source>
        <dbReference type="SAM" id="MobiDB-lite"/>
    </source>
</evidence>
<comment type="caution">
    <text evidence="3">The sequence shown here is derived from an EMBL/GenBank/DDBJ whole genome shotgun (WGS) entry which is preliminary data.</text>
</comment>
<organism evidence="3 4">
    <name type="scientific">Chaetoceros tenuissimus</name>
    <dbReference type="NCBI Taxonomy" id="426638"/>
    <lineage>
        <taxon>Eukaryota</taxon>
        <taxon>Sar</taxon>
        <taxon>Stramenopiles</taxon>
        <taxon>Ochrophyta</taxon>
        <taxon>Bacillariophyta</taxon>
        <taxon>Coscinodiscophyceae</taxon>
        <taxon>Chaetocerotophycidae</taxon>
        <taxon>Chaetocerotales</taxon>
        <taxon>Chaetocerotaceae</taxon>
        <taxon>Chaetoceros</taxon>
    </lineage>
</organism>
<name>A0AAD3GZZ5_9STRA</name>
<reference evidence="3 4" key="1">
    <citation type="journal article" date="2021" name="Sci. Rep.">
        <title>The genome of the diatom Chaetoceros tenuissimus carries an ancient integrated fragment of an extant virus.</title>
        <authorList>
            <person name="Hongo Y."/>
            <person name="Kimura K."/>
            <person name="Takaki Y."/>
            <person name="Yoshida Y."/>
            <person name="Baba S."/>
            <person name="Kobayashi G."/>
            <person name="Nagasaki K."/>
            <person name="Hano T."/>
            <person name="Tomaru Y."/>
        </authorList>
    </citation>
    <scope>NUCLEOTIDE SEQUENCE [LARGE SCALE GENOMIC DNA]</scope>
    <source>
        <strain evidence="3 4">NIES-3715</strain>
    </source>
</reference>